<protein>
    <recommendedName>
        <fullName evidence="6">Disease resistance N-terminal domain-containing protein</fullName>
    </recommendedName>
</protein>
<dbReference type="AlphaFoldDB" id="A0A2P5QJE0"/>
<keyword evidence="1" id="KW-0677">Repeat</keyword>
<feature type="signal peptide" evidence="5">
    <location>
        <begin position="1"/>
        <end position="22"/>
    </location>
</feature>
<reference evidence="7 8" key="1">
    <citation type="submission" date="2015-01" db="EMBL/GenBank/DDBJ databases">
        <title>Genome of allotetraploid Gossypium barbadense reveals genomic plasticity and fiber elongation in cotton evolution.</title>
        <authorList>
            <person name="Chen X."/>
            <person name="Liu X."/>
            <person name="Zhao B."/>
            <person name="Zheng H."/>
            <person name="Hu Y."/>
            <person name="Lu G."/>
            <person name="Yang C."/>
            <person name="Chen J."/>
            <person name="Shan C."/>
            <person name="Zhang L."/>
            <person name="Zhou Y."/>
            <person name="Wang L."/>
            <person name="Guo W."/>
            <person name="Bai Y."/>
            <person name="Ruan J."/>
            <person name="Shangguan X."/>
            <person name="Mao Y."/>
            <person name="Jiang J."/>
            <person name="Zhu Y."/>
            <person name="Lei J."/>
            <person name="Kang H."/>
            <person name="Chen S."/>
            <person name="He X."/>
            <person name="Wang R."/>
            <person name="Wang Y."/>
            <person name="Chen J."/>
            <person name="Wang L."/>
            <person name="Yu S."/>
            <person name="Wang B."/>
            <person name="Wei J."/>
            <person name="Song S."/>
            <person name="Lu X."/>
            <person name="Gao Z."/>
            <person name="Gu W."/>
            <person name="Deng X."/>
            <person name="Ma D."/>
            <person name="Wang S."/>
            <person name="Liang W."/>
            <person name="Fang L."/>
            <person name="Cai C."/>
            <person name="Zhu X."/>
            <person name="Zhou B."/>
            <person name="Zhang Y."/>
            <person name="Chen Z."/>
            <person name="Xu S."/>
            <person name="Zhu R."/>
            <person name="Wang S."/>
            <person name="Zhang T."/>
            <person name="Zhao G."/>
        </authorList>
    </citation>
    <scope>NUCLEOTIDE SEQUENCE [LARGE SCALE GENOMIC DNA]</scope>
    <source>
        <strain evidence="8">cv. Xinhai21</strain>
        <tissue evidence="7">Leaf</tissue>
    </source>
</reference>
<dbReference type="GO" id="GO:0006952">
    <property type="term" value="P:defense response"/>
    <property type="evidence" value="ECO:0007669"/>
    <property type="project" value="UniProtKB-KW"/>
</dbReference>
<keyword evidence="5" id="KW-0732">Signal</keyword>
<keyword evidence="3" id="KW-0611">Plant defense</keyword>
<keyword evidence="2" id="KW-0547">Nucleotide-binding</keyword>
<gene>
    <name evidence="7" type="ORF">GOBAR_AA36789</name>
</gene>
<organism evidence="7 8">
    <name type="scientific">Gossypium barbadense</name>
    <name type="common">Sea Island cotton</name>
    <name type="synonym">Hibiscus barbadensis</name>
    <dbReference type="NCBI Taxonomy" id="3634"/>
    <lineage>
        <taxon>Eukaryota</taxon>
        <taxon>Viridiplantae</taxon>
        <taxon>Streptophyta</taxon>
        <taxon>Embryophyta</taxon>
        <taxon>Tracheophyta</taxon>
        <taxon>Spermatophyta</taxon>
        <taxon>Magnoliopsida</taxon>
        <taxon>eudicotyledons</taxon>
        <taxon>Gunneridae</taxon>
        <taxon>Pentapetalae</taxon>
        <taxon>rosids</taxon>
        <taxon>malvids</taxon>
        <taxon>Malvales</taxon>
        <taxon>Malvaceae</taxon>
        <taxon>Malvoideae</taxon>
        <taxon>Gossypium</taxon>
    </lineage>
</organism>
<evidence type="ECO:0000256" key="3">
    <source>
        <dbReference type="ARBA" id="ARBA00022821"/>
    </source>
</evidence>
<sequence>MSVSERLLFLPFWSCCLPSCLTLYSTLWPITEEKQIKDEGMKNWLDDLQDLAYDEDDILDEFTYQELHLKLQKTQAQASTSKVQKLIPTCCTDGHFSQIAFMFNAKMISKIKAITDGLNSLNTGRSSSGLSEIMSQGATSKGKKPRLQPTSLNPGCNQLP</sequence>
<evidence type="ECO:0000256" key="2">
    <source>
        <dbReference type="ARBA" id="ARBA00022741"/>
    </source>
</evidence>
<evidence type="ECO:0000259" key="6">
    <source>
        <dbReference type="Pfam" id="PF18052"/>
    </source>
</evidence>
<evidence type="ECO:0000313" key="7">
    <source>
        <dbReference type="EMBL" id="PPR83917.1"/>
    </source>
</evidence>
<evidence type="ECO:0000256" key="5">
    <source>
        <dbReference type="SAM" id="SignalP"/>
    </source>
</evidence>
<dbReference type="Proteomes" id="UP000239757">
    <property type="component" value="Unassembled WGS sequence"/>
</dbReference>
<feature type="compositionally biased region" description="Polar residues" evidence="4">
    <location>
        <begin position="148"/>
        <end position="160"/>
    </location>
</feature>
<dbReference type="Pfam" id="PF18052">
    <property type="entry name" value="Rx_N"/>
    <property type="match status" value="1"/>
</dbReference>
<feature type="domain" description="Disease resistance N-terminal" evidence="6">
    <location>
        <begin position="32"/>
        <end position="75"/>
    </location>
</feature>
<dbReference type="InterPro" id="IPR041118">
    <property type="entry name" value="Rx_N"/>
</dbReference>
<feature type="chain" id="PRO_5015085372" description="Disease resistance N-terminal domain-containing protein" evidence="5">
    <location>
        <begin position="23"/>
        <end position="160"/>
    </location>
</feature>
<evidence type="ECO:0000313" key="8">
    <source>
        <dbReference type="Proteomes" id="UP000239757"/>
    </source>
</evidence>
<proteinExistence type="predicted"/>
<dbReference type="Gene3D" id="1.20.5.4130">
    <property type="match status" value="1"/>
</dbReference>
<feature type="compositionally biased region" description="Polar residues" evidence="4">
    <location>
        <begin position="125"/>
        <end position="139"/>
    </location>
</feature>
<evidence type="ECO:0000256" key="4">
    <source>
        <dbReference type="SAM" id="MobiDB-lite"/>
    </source>
</evidence>
<accession>A0A2P5QJE0</accession>
<feature type="region of interest" description="Disordered" evidence="4">
    <location>
        <begin position="125"/>
        <end position="160"/>
    </location>
</feature>
<evidence type="ECO:0000256" key="1">
    <source>
        <dbReference type="ARBA" id="ARBA00022737"/>
    </source>
</evidence>
<dbReference type="GO" id="GO:0000166">
    <property type="term" value="F:nucleotide binding"/>
    <property type="evidence" value="ECO:0007669"/>
    <property type="project" value="UniProtKB-KW"/>
</dbReference>
<name>A0A2P5QJE0_GOSBA</name>
<dbReference type="OrthoDB" id="688937at2759"/>
<dbReference type="EMBL" id="KZ670101">
    <property type="protein sequence ID" value="PPR83917.1"/>
    <property type="molecule type" value="Genomic_DNA"/>
</dbReference>